<dbReference type="Proteomes" id="UP001152320">
    <property type="component" value="Chromosome 10"/>
</dbReference>
<evidence type="ECO:0000313" key="1">
    <source>
        <dbReference type="EMBL" id="KAJ8034641.1"/>
    </source>
</evidence>
<proteinExistence type="predicted"/>
<evidence type="ECO:0000313" key="2">
    <source>
        <dbReference type="Proteomes" id="UP001152320"/>
    </source>
</evidence>
<organism evidence="1 2">
    <name type="scientific">Holothuria leucospilota</name>
    <name type="common">Black long sea cucumber</name>
    <name type="synonym">Mertensiothuria leucospilota</name>
    <dbReference type="NCBI Taxonomy" id="206669"/>
    <lineage>
        <taxon>Eukaryota</taxon>
        <taxon>Metazoa</taxon>
        <taxon>Echinodermata</taxon>
        <taxon>Eleutherozoa</taxon>
        <taxon>Echinozoa</taxon>
        <taxon>Holothuroidea</taxon>
        <taxon>Aspidochirotacea</taxon>
        <taxon>Aspidochirotida</taxon>
        <taxon>Holothuriidae</taxon>
        <taxon>Holothuria</taxon>
    </lineage>
</organism>
<gene>
    <name evidence="1" type="ORF">HOLleu_21565</name>
</gene>
<protein>
    <submittedName>
        <fullName evidence="1">Uncharacterized protein</fullName>
    </submittedName>
</protein>
<keyword evidence="2" id="KW-1185">Reference proteome</keyword>
<accession>A0A9Q1BY38</accession>
<dbReference type="AlphaFoldDB" id="A0A9Q1BY38"/>
<reference evidence="1" key="1">
    <citation type="submission" date="2021-10" db="EMBL/GenBank/DDBJ databases">
        <title>Tropical sea cucumber genome reveals ecological adaptation and Cuvierian tubules defense mechanism.</title>
        <authorList>
            <person name="Chen T."/>
        </authorList>
    </citation>
    <scope>NUCLEOTIDE SEQUENCE</scope>
    <source>
        <strain evidence="1">Nanhai2018</strain>
        <tissue evidence="1">Muscle</tissue>
    </source>
</reference>
<name>A0A9Q1BY38_HOLLE</name>
<comment type="caution">
    <text evidence="1">The sequence shown here is derived from an EMBL/GenBank/DDBJ whole genome shotgun (WGS) entry which is preliminary data.</text>
</comment>
<sequence>MRYSLQIQHITAALLDRLQQRPLISLHQPAILRRHFRDSIIWQRRQTEPKIFGALRAPKLRGAWFSHRGYLPPLVESASRFHQSCN</sequence>
<dbReference type="EMBL" id="JAIZAY010000010">
    <property type="protein sequence ID" value="KAJ8034641.1"/>
    <property type="molecule type" value="Genomic_DNA"/>
</dbReference>